<dbReference type="AlphaFoldDB" id="A0A401UF56"/>
<proteinExistence type="predicted"/>
<name>A0A401UF56_9BACT</name>
<dbReference type="Proteomes" id="UP000288227">
    <property type="component" value="Unassembled WGS sequence"/>
</dbReference>
<comment type="caution">
    <text evidence="2">The sequence shown here is derived from an EMBL/GenBank/DDBJ whole genome shotgun (WGS) entry which is preliminary data.</text>
</comment>
<evidence type="ECO:0000313" key="3">
    <source>
        <dbReference type="Proteomes" id="UP000288227"/>
    </source>
</evidence>
<dbReference type="InterPro" id="IPR029033">
    <property type="entry name" value="His_PPase_superfam"/>
</dbReference>
<evidence type="ECO:0000313" key="2">
    <source>
        <dbReference type="EMBL" id="GCC53523.1"/>
    </source>
</evidence>
<dbReference type="Gene3D" id="3.40.50.1240">
    <property type="entry name" value="Phosphoglycerate mutase-like"/>
    <property type="match status" value="1"/>
</dbReference>
<dbReference type="CDD" id="cd07067">
    <property type="entry name" value="HP_PGM_like"/>
    <property type="match status" value="1"/>
</dbReference>
<dbReference type="SUPFAM" id="SSF53254">
    <property type="entry name" value="Phosphoglycerate mutase-like"/>
    <property type="match status" value="1"/>
</dbReference>
<sequence>MKIMKLITPLQIVLCLVLFFALGNSAHGQDKQVTTFILVRHAEKVADGSKDPELSEVGKARALRLANMLKKQSIAAIYSTNYKRTMNTVKPLAEQLGQTVLQYEPFKDDEIVKMASEHKGKTVLIVGHSNNIPWIANTLLGKKEFGDYDESYYENVLIVNVIEKGVNGSTLQISY</sequence>
<protein>
    <submittedName>
        <fullName evidence="2">Phosphoglycerate mutase</fullName>
    </submittedName>
</protein>
<organism evidence="2 3">
    <name type="scientific">Chryseotalea sanaruensis</name>
    <dbReference type="NCBI Taxonomy" id="2482724"/>
    <lineage>
        <taxon>Bacteria</taxon>
        <taxon>Pseudomonadati</taxon>
        <taxon>Bacteroidota</taxon>
        <taxon>Cytophagia</taxon>
        <taxon>Cytophagales</taxon>
        <taxon>Chryseotaleaceae</taxon>
        <taxon>Chryseotalea</taxon>
    </lineage>
</organism>
<keyword evidence="3" id="KW-1185">Reference proteome</keyword>
<dbReference type="EMBL" id="BHXQ01000008">
    <property type="protein sequence ID" value="GCC53523.1"/>
    <property type="molecule type" value="Genomic_DNA"/>
</dbReference>
<dbReference type="InterPro" id="IPR013078">
    <property type="entry name" value="His_Pase_superF_clade-1"/>
</dbReference>
<dbReference type="Pfam" id="PF00300">
    <property type="entry name" value="His_Phos_1"/>
    <property type="match status" value="1"/>
</dbReference>
<evidence type="ECO:0000256" key="1">
    <source>
        <dbReference type="PIRSR" id="PIRSR613078-3"/>
    </source>
</evidence>
<feature type="site" description="Transition state stabilizer" evidence="1">
    <location>
        <position position="128"/>
    </location>
</feature>
<gene>
    <name evidence="2" type="ORF">SanaruYs_37680</name>
</gene>
<accession>A0A401UF56</accession>
<reference evidence="2 3" key="1">
    <citation type="submission" date="2018-11" db="EMBL/GenBank/DDBJ databases">
        <title>Chryseotalea sanarue gen. nov., sp., nov., a member of the family Cytophagaceae, isolated from a brackish lake in Hamamatsu Japan.</title>
        <authorList>
            <person name="Maejima Y."/>
            <person name="Iino T."/>
            <person name="Muraguchi Y."/>
            <person name="Fukuda K."/>
            <person name="Ohkuma M."/>
            <person name="Moriuchi R."/>
            <person name="Dohra H."/>
            <person name="Kimbara K."/>
            <person name="Shintani M."/>
        </authorList>
    </citation>
    <scope>NUCLEOTIDE SEQUENCE [LARGE SCALE GENOMIC DNA]</scope>
    <source>
        <strain evidence="2 3">Ys</strain>
    </source>
</reference>